<dbReference type="EMBL" id="JAHBMH010000067">
    <property type="protein sequence ID" value="KAK1934017.1"/>
    <property type="molecule type" value="Genomic_DNA"/>
</dbReference>
<feature type="non-terminal residue" evidence="2">
    <location>
        <position position="1"/>
    </location>
</feature>
<keyword evidence="1" id="KW-0472">Membrane</keyword>
<protein>
    <submittedName>
        <fullName evidence="2">Variant erythrocyte surface antigen-1 family protein</fullName>
    </submittedName>
</protein>
<gene>
    <name evidence="2" type="ORF">X943_000952</name>
</gene>
<sequence>GQDIWRTLDSFLYYCCNVFEPYVNRIQSTVKSARQKCDTCSKKTGTFPCNCSSSGSCSACQEILKDFQLKVTLTQKYVSSYDPSNARWNLLCSQSVSKCCGSPSCSCTSGSCPSNGCCEKCPKRLCAKIFLGMLPCLYFGLKIPYDRCDPANSDQWPKWQKKNQGEPAKITEASGLRDFLFAWGIHSYLSHSTHAVVLPVFLKDLFSPDSKGSFDTLYNLVSKKYFSRSISSLVSQLKPSPPSTVRSMLLWLYGLRFTSGFSSLVSLCRTLSLPLGADYHPDAVCYYIHASCFLLPVSVISAIETSEYTVAKFFSDAYSEFSKFSYPEDLFKLFDMLLDCVRKIYIPFNFLRFQCKLTPAQAGWQNCYFGRQCSLPNGNSLASTSGSSSSPSAPCSSCPNSNTYLCTAFGSNKDVHGKHCGQNGGGKGCINASSTGCSDPGHNTSRGQSGQRCSSPCPHPLQRFLCDGSESQPKNSVSPFRLPSSFARIDFSQTPPAILDATSDNFLTMGFKDLPEKARKGQDLYAVLACFCDDGFYPVARLCEFALYVSLRPPETLLELFVFFRKFISSSVFKNHFASYVDGEPGRSSGENLKIAVQRLFNHSSKSHPSDLKSLSRCSSTKGFTCGKYLFPLYNVDGVFDKKFLGLYLSFVCHLAPKLKALLEKFQGEFSACCSDSSSKCKKIVECPCALPFLYSWGFSFWSPGDLNCVTPSGTSRHKDENKTGGDHDKGDSNCTMKTCADLVAQLKKVLGLDSNHSHKSVPLSKLLSEIDNFLWHIRLPFIYAFLYIWILVISYFYYVQFYKLDLLHIDSHLHLPRSFKIPPSILFSDASSKLKDLSYFTL</sequence>
<evidence type="ECO:0000313" key="2">
    <source>
        <dbReference type="EMBL" id="KAK1934017.1"/>
    </source>
</evidence>
<organism evidence="2 3">
    <name type="scientific">Babesia divergens</name>
    <dbReference type="NCBI Taxonomy" id="32595"/>
    <lineage>
        <taxon>Eukaryota</taxon>
        <taxon>Sar</taxon>
        <taxon>Alveolata</taxon>
        <taxon>Apicomplexa</taxon>
        <taxon>Aconoidasida</taxon>
        <taxon>Piroplasmida</taxon>
        <taxon>Babesiidae</taxon>
        <taxon>Babesia</taxon>
    </lineage>
</organism>
<reference evidence="2" key="1">
    <citation type="journal article" date="2014" name="Nucleic Acids Res.">
        <title>The evolutionary dynamics of variant antigen genes in Babesia reveal a history of genomic innovation underlying host-parasite interaction.</title>
        <authorList>
            <person name="Jackson A.P."/>
            <person name="Otto T.D."/>
            <person name="Darby A."/>
            <person name="Ramaprasad A."/>
            <person name="Xia D."/>
            <person name="Echaide I.E."/>
            <person name="Farber M."/>
            <person name="Gahlot S."/>
            <person name="Gamble J."/>
            <person name="Gupta D."/>
            <person name="Gupta Y."/>
            <person name="Jackson L."/>
            <person name="Malandrin L."/>
            <person name="Malas T.B."/>
            <person name="Moussa E."/>
            <person name="Nair M."/>
            <person name="Reid A.J."/>
            <person name="Sanders M."/>
            <person name="Sharma J."/>
            <person name="Tracey A."/>
            <person name="Quail M.A."/>
            <person name="Weir W."/>
            <person name="Wastling J.M."/>
            <person name="Hall N."/>
            <person name="Willadsen P."/>
            <person name="Lingelbach K."/>
            <person name="Shiels B."/>
            <person name="Tait A."/>
            <person name="Berriman M."/>
            <person name="Allred D.R."/>
            <person name="Pain A."/>
        </authorList>
    </citation>
    <scope>NUCLEOTIDE SEQUENCE</scope>
    <source>
        <strain evidence="2">1802A</strain>
    </source>
</reference>
<dbReference type="AlphaFoldDB" id="A0AAD9G8Y6"/>
<dbReference type="Proteomes" id="UP001195914">
    <property type="component" value="Unassembled WGS sequence"/>
</dbReference>
<name>A0AAD9G8Y6_BABDI</name>
<keyword evidence="1" id="KW-0812">Transmembrane</keyword>
<evidence type="ECO:0000313" key="3">
    <source>
        <dbReference type="Proteomes" id="UP001195914"/>
    </source>
</evidence>
<keyword evidence="1" id="KW-1133">Transmembrane helix</keyword>
<comment type="caution">
    <text evidence="2">The sequence shown here is derived from an EMBL/GenBank/DDBJ whole genome shotgun (WGS) entry which is preliminary data.</text>
</comment>
<keyword evidence="3" id="KW-1185">Reference proteome</keyword>
<feature type="transmembrane region" description="Helical" evidence="1">
    <location>
        <begin position="774"/>
        <end position="799"/>
    </location>
</feature>
<proteinExistence type="predicted"/>
<accession>A0AAD9G8Y6</accession>
<evidence type="ECO:0000256" key="1">
    <source>
        <dbReference type="SAM" id="Phobius"/>
    </source>
</evidence>
<reference evidence="2" key="2">
    <citation type="submission" date="2021-05" db="EMBL/GenBank/DDBJ databases">
        <authorList>
            <person name="Pain A."/>
        </authorList>
    </citation>
    <scope>NUCLEOTIDE SEQUENCE</scope>
    <source>
        <strain evidence="2">1802A</strain>
    </source>
</reference>